<keyword evidence="3 7" id="KW-0812">Transmembrane</keyword>
<feature type="transmembrane region" description="Helical" evidence="7">
    <location>
        <begin position="123"/>
        <end position="140"/>
    </location>
</feature>
<keyword evidence="5 7" id="KW-0472">Membrane</keyword>
<evidence type="ECO:0000256" key="7">
    <source>
        <dbReference type="SAM" id="Phobius"/>
    </source>
</evidence>
<evidence type="ECO:0000313" key="8">
    <source>
        <dbReference type="EMBL" id="PWN91690.1"/>
    </source>
</evidence>
<dbReference type="InParanoid" id="A0A316YQ70"/>
<dbReference type="OrthoDB" id="419616at2759"/>
<accession>A0A316YQ70</accession>
<dbReference type="GO" id="GO:0016020">
    <property type="term" value="C:membrane"/>
    <property type="evidence" value="ECO:0007669"/>
    <property type="project" value="UniProtKB-SubCell"/>
</dbReference>
<name>A0A316YQ70_9BASI</name>
<feature type="transmembrane region" description="Helical" evidence="7">
    <location>
        <begin position="616"/>
        <end position="634"/>
    </location>
</feature>
<feature type="transmembrane region" description="Helical" evidence="7">
    <location>
        <begin position="187"/>
        <end position="206"/>
    </location>
</feature>
<keyword evidence="9" id="KW-1185">Reference proteome</keyword>
<evidence type="ECO:0000313" key="9">
    <source>
        <dbReference type="Proteomes" id="UP000245768"/>
    </source>
</evidence>
<feature type="transmembrane region" description="Helical" evidence="7">
    <location>
        <begin position="461"/>
        <end position="483"/>
    </location>
</feature>
<dbReference type="Pfam" id="PF07690">
    <property type="entry name" value="MFS_1"/>
    <property type="match status" value="1"/>
</dbReference>
<evidence type="ECO:0000256" key="1">
    <source>
        <dbReference type="ARBA" id="ARBA00004141"/>
    </source>
</evidence>
<dbReference type="RefSeq" id="XP_025378888.1">
    <property type="nucleotide sequence ID" value="XM_025519548.1"/>
</dbReference>
<protein>
    <submittedName>
        <fullName evidence="8">MFS general substrate transporter</fullName>
    </submittedName>
</protein>
<dbReference type="GeneID" id="37041464"/>
<feature type="compositionally biased region" description="Low complexity" evidence="6">
    <location>
        <begin position="293"/>
        <end position="307"/>
    </location>
</feature>
<dbReference type="AlphaFoldDB" id="A0A316YQ70"/>
<dbReference type="InterPro" id="IPR036259">
    <property type="entry name" value="MFS_trans_sf"/>
</dbReference>
<evidence type="ECO:0000256" key="5">
    <source>
        <dbReference type="ARBA" id="ARBA00023136"/>
    </source>
</evidence>
<feature type="region of interest" description="Disordered" evidence="6">
    <location>
        <begin position="275"/>
        <end position="335"/>
    </location>
</feature>
<dbReference type="SUPFAM" id="SSF103473">
    <property type="entry name" value="MFS general substrate transporter"/>
    <property type="match status" value="1"/>
</dbReference>
<proteinExistence type="predicted"/>
<feature type="region of interest" description="Disordered" evidence="6">
    <location>
        <begin position="348"/>
        <end position="448"/>
    </location>
</feature>
<dbReference type="PANTHER" id="PTHR23504">
    <property type="entry name" value="MAJOR FACILITATOR SUPERFAMILY DOMAIN-CONTAINING PROTEIN 10"/>
    <property type="match status" value="1"/>
</dbReference>
<feature type="transmembrane region" description="Helical" evidence="7">
    <location>
        <begin position="91"/>
        <end position="111"/>
    </location>
</feature>
<evidence type="ECO:0000256" key="6">
    <source>
        <dbReference type="SAM" id="MobiDB-lite"/>
    </source>
</evidence>
<gene>
    <name evidence="8" type="ORF">FA10DRAFT_249946</name>
</gene>
<dbReference type="EMBL" id="KZ819635">
    <property type="protein sequence ID" value="PWN91690.1"/>
    <property type="molecule type" value="Genomic_DNA"/>
</dbReference>
<organism evidence="8 9">
    <name type="scientific">Acaromyces ingoldii</name>
    <dbReference type="NCBI Taxonomy" id="215250"/>
    <lineage>
        <taxon>Eukaryota</taxon>
        <taxon>Fungi</taxon>
        <taxon>Dikarya</taxon>
        <taxon>Basidiomycota</taxon>
        <taxon>Ustilaginomycotina</taxon>
        <taxon>Exobasidiomycetes</taxon>
        <taxon>Exobasidiales</taxon>
        <taxon>Cryptobasidiaceae</taxon>
        <taxon>Acaromyces</taxon>
    </lineage>
</organism>
<dbReference type="PANTHER" id="PTHR23504:SF15">
    <property type="entry name" value="MAJOR FACILITATOR SUPERFAMILY (MFS) PROFILE DOMAIN-CONTAINING PROTEIN"/>
    <property type="match status" value="1"/>
</dbReference>
<evidence type="ECO:0000256" key="2">
    <source>
        <dbReference type="ARBA" id="ARBA00022448"/>
    </source>
</evidence>
<keyword evidence="2" id="KW-0813">Transport</keyword>
<feature type="region of interest" description="Disordered" evidence="6">
    <location>
        <begin position="1"/>
        <end position="46"/>
    </location>
</feature>
<feature type="compositionally biased region" description="Basic and acidic residues" evidence="6">
    <location>
        <begin position="326"/>
        <end position="335"/>
    </location>
</feature>
<dbReference type="GO" id="GO:0022857">
    <property type="term" value="F:transmembrane transporter activity"/>
    <property type="evidence" value="ECO:0007669"/>
    <property type="project" value="InterPro"/>
</dbReference>
<dbReference type="InterPro" id="IPR011701">
    <property type="entry name" value="MFS"/>
</dbReference>
<reference evidence="8 9" key="1">
    <citation type="journal article" date="2018" name="Mol. Biol. Evol.">
        <title>Broad Genomic Sampling Reveals a Smut Pathogenic Ancestry of the Fungal Clade Ustilaginomycotina.</title>
        <authorList>
            <person name="Kijpornyongpan T."/>
            <person name="Mondo S.J."/>
            <person name="Barry K."/>
            <person name="Sandor L."/>
            <person name="Lee J."/>
            <person name="Lipzen A."/>
            <person name="Pangilinan J."/>
            <person name="LaButti K."/>
            <person name="Hainaut M."/>
            <person name="Henrissat B."/>
            <person name="Grigoriev I.V."/>
            <person name="Spatafora J.W."/>
            <person name="Aime M.C."/>
        </authorList>
    </citation>
    <scope>NUCLEOTIDE SEQUENCE [LARGE SCALE GENOMIC DNA]</scope>
    <source>
        <strain evidence="8 9">MCA 4198</strain>
    </source>
</reference>
<feature type="transmembrane region" description="Helical" evidence="7">
    <location>
        <begin position="529"/>
        <end position="551"/>
    </location>
</feature>
<feature type="compositionally biased region" description="Polar residues" evidence="6">
    <location>
        <begin position="394"/>
        <end position="406"/>
    </location>
</feature>
<feature type="transmembrane region" description="Helical" evidence="7">
    <location>
        <begin position="495"/>
        <end position="517"/>
    </location>
</feature>
<sequence length="697" mass="74898">MTKDRGVGEAVSPTNVDANSQDDTRGTNGPAVDHESGQTPRSQRPVTPLPWRQLSILCLMRLAEPVAFTLCFPFIGDMLWDLKATTDRGQVGMYAGIVESAFAAVQTLTVLQWGRASDKLGRRPIIVSGLIGSSISTLLFGLSKSFWFLVAARCLNGALNGNVVVYKSLIGEMESTDRSNVARAFSLLPLMWAAGCSLGPAIGGYLSRPALRYPHLFAAHGSLGFNGLWEEYPYFLPCVVSACITWISVLLGVFFLEETLPSKVQAKREKFARKKAAKAAQEQRDEDRSPLMGSSSDGRARSSSPTSYGATAASPRPDGTVPSRPLTERSPERLKYHRSLRESLLDSFRGHKQPQGVDNGPTAAGDSGLPGSRPSRPIPRPIRGRSRSYLGHVQSWTSGFTPQGSRDLTPIGSPNLGSNAQLGEDAEATPTAAEEGPQSRPSKSDGSVMSMLRNAQVRRVMVSYAFLSLTNVGIDSVQVLYFWEPITLGGLSFPSTITGTLLSCSGLLGVIVQLFLFPNIQRRIGTLPLYRLCMTIFPLVPLILPLANLAARRGLREGREHHEEGGFEQDVLPASRVLVEILIGIAIGLRMLAIMAFSSQIILVNQAAALCPGAQLGTLNGLAQMASSISRAFGPYVFSSLFSLSLTEQILGGNLIWLVIFVVALTGALQTSGLVDVEKMIDRGELGEDAATGAGRP</sequence>
<feature type="transmembrane region" description="Helical" evidence="7">
    <location>
        <begin position="654"/>
        <end position="675"/>
    </location>
</feature>
<keyword evidence="4 7" id="KW-1133">Transmembrane helix</keyword>
<dbReference type="Gene3D" id="1.20.1250.20">
    <property type="entry name" value="MFS general substrate transporter like domains"/>
    <property type="match status" value="2"/>
</dbReference>
<feature type="compositionally biased region" description="Polar residues" evidence="6">
    <location>
        <begin position="12"/>
        <end position="21"/>
    </location>
</feature>
<evidence type="ECO:0000256" key="4">
    <source>
        <dbReference type="ARBA" id="ARBA00022989"/>
    </source>
</evidence>
<dbReference type="Proteomes" id="UP000245768">
    <property type="component" value="Unassembled WGS sequence"/>
</dbReference>
<comment type="subcellular location">
    <subcellularLocation>
        <location evidence="1">Membrane</location>
        <topology evidence="1">Multi-pass membrane protein</topology>
    </subcellularLocation>
</comment>
<evidence type="ECO:0000256" key="3">
    <source>
        <dbReference type="ARBA" id="ARBA00022692"/>
    </source>
</evidence>
<feature type="transmembrane region" description="Helical" evidence="7">
    <location>
        <begin position="581"/>
        <end position="604"/>
    </location>
</feature>
<feature type="transmembrane region" description="Helical" evidence="7">
    <location>
        <begin position="234"/>
        <end position="256"/>
    </location>
</feature>
<feature type="transmembrane region" description="Helical" evidence="7">
    <location>
        <begin position="146"/>
        <end position="166"/>
    </location>
</feature>
<feature type="transmembrane region" description="Helical" evidence="7">
    <location>
        <begin position="54"/>
        <end position="76"/>
    </location>
</feature>